<evidence type="ECO:0000313" key="6">
    <source>
        <dbReference type="Proteomes" id="UP001597048"/>
    </source>
</evidence>
<evidence type="ECO:0000259" key="4">
    <source>
        <dbReference type="Pfam" id="PF00535"/>
    </source>
</evidence>
<organism evidence="5 6">
    <name type="scientific">Oceanisphaera ostreae</name>
    <dbReference type="NCBI Taxonomy" id="914151"/>
    <lineage>
        <taxon>Bacteria</taxon>
        <taxon>Pseudomonadati</taxon>
        <taxon>Pseudomonadota</taxon>
        <taxon>Gammaproteobacteria</taxon>
        <taxon>Aeromonadales</taxon>
        <taxon>Aeromonadaceae</taxon>
        <taxon>Oceanisphaera</taxon>
    </lineage>
</organism>
<dbReference type="RefSeq" id="WP_379557215.1">
    <property type="nucleotide sequence ID" value="NZ_JBHTJS010000010.1"/>
</dbReference>
<dbReference type="EC" id="2.4.-.-" evidence="5"/>
<dbReference type="InterPro" id="IPR001173">
    <property type="entry name" value="Glyco_trans_2-like"/>
</dbReference>
<reference evidence="6" key="1">
    <citation type="journal article" date="2019" name="Int. J. Syst. Evol. Microbiol.">
        <title>The Global Catalogue of Microorganisms (GCM) 10K type strain sequencing project: providing services to taxonomists for standard genome sequencing and annotation.</title>
        <authorList>
            <consortium name="The Broad Institute Genomics Platform"/>
            <consortium name="The Broad Institute Genome Sequencing Center for Infectious Disease"/>
            <person name="Wu L."/>
            <person name="Ma J."/>
        </authorList>
    </citation>
    <scope>NUCLEOTIDE SEQUENCE [LARGE SCALE GENOMIC DNA]</scope>
    <source>
        <strain evidence="6">CCUG 60525</strain>
    </source>
</reference>
<dbReference type="InterPro" id="IPR029044">
    <property type="entry name" value="Nucleotide-diphossugar_trans"/>
</dbReference>
<proteinExistence type="inferred from homology"/>
<dbReference type="SUPFAM" id="SSF53448">
    <property type="entry name" value="Nucleotide-diphospho-sugar transferases"/>
    <property type="match status" value="1"/>
</dbReference>
<dbReference type="PANTHER" id="PTHR43179">
    <property type="entry name" value="RHAMNOSYLTRANSFERASE WBBL"/>
    <property type="match status" value="1"/>
</dbReference>
<evidence type="ECO:0000313" key="5">
    <source>
        <dbReference type="EMBL" id="MFD1007289.1"/>
    </source>
</evidence>
<keyword evidence="2 5" id="KW-0328">Glycosyltransferase</keyword>
<feature type="domain" description="Glycosyltransferase 2-like" evidence="4">
    <location>
        <begin position="9"/>
        <end position="125"/>
    </location>
</feature>
<dbReference type="Gene3D" id="3.90.550.10">
    <property type="entry name" value="Spore Coat Polysaccharide Biosynthesis Protein SpsA, Chain A"/>
    <property type="match status" value="1"/>
</dbReference>
<sequence length="287" mass="32157">MSTSQIFVSVIIPTYHDWDRLQLCINGLSVQSYNQSWFEVIVVNNAPDDINADFIVPENAVVIDEDKPGSYAARNAALKIAKGDVVAFLDSDCIPDSKWLEEGVKALTSSDKVERVAGKVELFFTGYPLSAAECYEKGFAFRQESNVNKGVSVTANLFVYRQLFEQYGMFDDSLLSGGDFEWNRRASVAGSSIVYSSAAIVRHPARNSLSELLKKANRVALGSVAINKKTDKLARFRQVVDVAINDLASLLRRPDMSFKEKVFAVFVWGYIKLFKLFKYIKVKARFN</sequence>
<comment type="caution">
    <text evidence="5">The sequence shown here is derived from an EMBL/GenBank/DDBJ whole genome shotgun (WGS) entry which is preliminary data.</text>
</comment>
<comment type="similarity">
    <text evidence="1">Belongs to the glycosyltransferase 2 family.</text>
</comment>
<keyword evidence="3 5" id="KW-0808">Transferase</keyword>
<evidence type="ECO:0000256" key="1">
    <source>
        <dbReference type="ARBA" id="ARBA00006739"/>
    </source>
</evidence>
<dbReference type="GO" id="GO:0016757">
    <property type="term" value="F:glycosyltransferase activity"/>
    <property type="evidence" value="ECO:0007669"/>
    <property type="project" value="UniProtKB-KW"/>
</dbReference>
<dbReference type="PANTHER" id="PTHR43179:SF12">
    <property type="entry name" value="GALACTOFURANOSYLTRANSFERASE GLFT2"/>
    <property type="match status" value="1"/>
</dbReference>
<accession>A0ABW3KDT5</accession>
<evidence type="ECO:0000256" key="3">
    <source>
        <dbReference type="ARBA" id="ARBA00022679"/>
    </source>
</evidence>
<dbReference type="Pfam" id="PF00535">
    <property type="entry name" value="Glycos_transf_2"/>
    <property type="match status" value="1"/>
</dbReference>
<evidence type="ECO:0000256" key="2">
    <source>
        <dbReference type="ARBA" id="ARBA00022676"/>
    </source>
</evidence>
<dbReference type="Proteomes" id="UP001597048">
    <property type="component" value="Unassembled WGS sequence"/>
</dbReference>
<name>A0ABW3KDT5_9GAMM</name>
<dbReference type="EMBL" id="JBHTJS010000010">
    <property type="protein sequence ID" value="MFD1007289.1"/>
    <property type="molecule type" value="Genomic_DNA"/>
</dbReference>
<protein>
    <submittedName>
        <fullName evidence="5">Glycosyltransferase family 2 protein</fullName>
        <ecNumber evidence="5">2.4.-.-</ecNumber>
    </submittedName>
</protein>
<keyword evidence="6" id="KW-1185">Reference proteome</keyword>
<gene>
    <name evidence="5" type="ORF">ACFQ1C_03840</name>
</gene>